<evidence type="ECO:0000256" key="6">
    <source>
        <dbReference type="ARBA" id="ARBA00023004"/>
    </source>
</evidence>
<organism evidence="10 11">
    <name type="scientific">Panaeolus cyanescens</name>
    <dbReference type="NCBI Taxonomy" id="181874"/>
    <lineage>
        <taxon>Eukaryota</taxon>
        <taxon>Fungi</taxon>
        <taxon>Dikarya</taxon>
        <taxon>Basidiomycota</taxon>
        <taxon>Agaricomycotina</taxon>
        <taxon>Agaricomycetes</taxon>
        <taxon>Agaricomycetidae</taxon>
        <taxon>Agaricales</taxon>
        <taxon>Agaricineae</taxon>
        <taxon>Galeropsidaceae</taxon>
        <taxon>Panaeolus</taxon>
    </lineage>
</organism>
<dbReference type="InParanoid" id="A0A409WAR6"/>
<keyword evidence="5" id="KW-0560">Oxidoreductase</keyword>
<dbReference type="Gene3D" id="1.10.630.10">
    <property type="entry name" value="Cytochrome P450"/>
    <property type="match status" value="1"/>
</dbReference>
<feature type="binding site" description="axial binding residue" evidence="8">
    <location>
        <position position="480"/>
    </location>
    <ligand>
        <name>heme</name>
        <dbReference type="ChEBI" id="CHEBI:30413"/>
    </ligand>
    <ligandPart>
        <name>Fe</name>
        <dbReference type="ChEBI" id="CHEBI:18248"/>
    </ligandPart>
</feature>
<dbReference type="InterPro" id="IPR036396">
    <property type="entry name" value="Cyt_P450_sf"/>
</dbReference>
<dbReference type="CDD" id="cd00302">
    <property type="entry name" value="cytochrome_P450"/>
    <property type="match status" value="1"/>
</dbReference>
<proteinExistence type="inferred from homology"/>
<evidence type="ECO:0000313" key="11">
    <source>
        <dbReference type="Proteomes" id="UP000284842"/>
    </source>
</evidence>
<accession>A0A409WAR6</accession>
<evidence type="ECO:0008006" key="12">
    <source>
        <dbReference type="Google" id="ProtNLM"/>
    </source>
</evidence>
<comment type="similarity">
    <text evidence="2">Belongs to the cytochrome P450 family.</text>
</comment>
<evidence type="ECO:0000256" key="9">
    <source>
        <dbReference type="SAM" id="Phobius"/>
    </source>
</evidence>
<feature type="transmembrane region" description="Helical" evidence="9">
    <location>
        <begin position="20"/>
        <end position="40"/>
    </location>
</feature>
<keyword evidence="4 8" id="KW-0479">Metal-binding</keyword>
<comment type="caution">
    <text evidence="10">The sequence shown here is derived from an EMBL/GenBank/DDBJ whole genome shotgun (WGS) entry which is preliminary data.</text>
</comment>
<keyword evidence="11" id="KW-1185">Reference proteome</keyword>
<dbReference type="EMBL" id="NHTK01005658">
    <property type="protein sequence ID" value="PPQ75591.1"/>
    <property type="molecule type" value="Genomic_DNA"/>
</dbReference>
<evidence type="ECO:0000256" key="2">
    <source>
        <dbReference type="ARBA" id="ARBA00010617"/>
    </source>
</evidence>
<dbReference type="AlphaFoldDB" id="A0A409WAR6"/>
<evidence type="ECO:0000256" key="7">
    <source>
        <dbReference type="ARBA" id="ARBA00023033"/>
    </source>
</evidence>
<evidence type="ECO:0000256" key="1">
    <source>
        <dbReference type="ARBA" id="ARBA00001971"/>
    </source>
</evidence>
<protein>
    <recommendedName>
        <fullName evidence="12">Cytochrome P450</fullName>
    </recommendedName>
</protein>
<comment type="cofactor">
    <cofactor evidence="1 8">
        <name>heme</name>
        <dbReference type="ChEBI" id="CHEBI:30413"/>
    </cofactor>
</comment>
<dbReference type="InterPro" id="IPR001128">
    <property type="entry name" value="Cyt_P450"/>
</dbReference>
<keyword evidence="7" id="KW-0503">Monooxygenase</keyword>
<gene>
    <name evidence="10" type="ORF">CVT24_010897</name>
</gene>
<dbReference type="GO" id="GO:0020037">
    <property type="term" value="F:heme binding"/>
    <property type="evidence" value="ECO:0007669"/>
    <property type="project" value="InterPro"/>
</dbReference>
<keyword evidence="3 8" id="KW-0349">Heme</keyword>
<dbReference type="OrthoDB" id="1055148at2759"/>
<keyword evidence="9" id="KW-1133">Transmembrane helix</keyword>
<reference evidence="10 11" key="1">
    <citation type="journal article" date="2018" name="Evol. Lett.">
        <title>Horizontal gene cluster transfer increased hallucinogenic mushroom diversity.</title>
        <authorList>
            <person name="Reynolds H.T."/>
            <person name="Vijayakumar V."/>
            <person name="Gluck-Thaler E."/>
            <person name="Korotkin H.B."/>
            <person name="Matheny P.B."/>
            <person name="Slot J.C."/>
        </authorList>
    </citation>
    <scope>NUCLEOTIDE SEQUENCE [LARGE SCALE GENOMIC DNA]</scope>
    <source>
        <strain evidence="10 11">2629</strain>
    </source>
</reference>
<evidence type="ECO:0000256" key="3">
    <source>
        <dbReference type="ARBA" id="ARBA00022617"/>
    </source>
</evidence>
<dbReference type="SUPFAM" id="SSF48264">
    <property type="entry name" value="Cytochrome P450"/>
    <property type="match status" value="1"/>
</dbReference>
<keyword evidence="9" id="KW-0472">Membrane</keyword>
<dbReference type="GO" id="GO:0005506">
    <property type="term" value="F:iron ion binding"/>
    <property type="evidence" value="ECO:0007669"/>
    <property type="project" value="InterPro"/>
</dbReference>
<dbReference type="GO" id="GO:0016125">
    <property type="term" value="P:sterol metabolic process"/>
    <property type="evidence" value="ECO:0007669"/>
    <property type="project" value="TreeGrafter"/>
</dbReference>
<evidence type="ECO:0000256" key="4">
    <source>
        <dbReference type="ARBA" id="ARBA00022723"/>
    </source>
</evidence>
<evidence type="ECO:0000256" key="5">
    <source>
        <dbReference type="ARBA" id="ARBA00023002"/>
    </source>
</evidence>
<dbReference type="InterPro" id="IPR002403">
    <property type="entry name" value="Cyt_P450_E_grp-IV"/>
</dbReference>
<dbReference type="GO" id="GO:0016705">
    <property type="term" value="F:oxidoreductase activity, acting on paired donors, with incorporation or reduction of molecular oxygen"/>
    <property type="evidence" value="ECO:0007669"/>
    <property type="project" value="InterPro"/>
</dbReference>
<dbReference type="PANTHER" id="PTHR24286:SF24">
    <property type="entry name" value="LANOSTEROL 14-ALPHA DEMETHYLASE"/>
    <property type="match status" value="1"/>
</dbReference>
<evidence type="ECO:0000256" key="8">
    <source>
        <dbReference type="PIRSR" id="PIRSR602403-1"/>
    </source>
</evidence>
<evidence type="ECO:0000313" key="10">
    <source>
        <dbReference type="EMBL" id="PPQ75591.1"/>
    </source>
</evidence>
<dbReference type="Proteomes" id="UP000284842">
    <property type="component" value="Unassembled WGS sequence"/>
</dbReference>
<keyword evidence="9" id="KW-0812">Transmembrane</keyword>
<dbReference type="PANTHER" id="PTHR24286">
    <property type="entry name" value="CYTOCHROME P450 26"/>
    <property type="match status" value="1"/>
</dbReference>
<dbReference type="STRING" id="181874.A0A409WAR6"/>
<sequence>MPYSVGLESAAHAFLSAGFATQFTIAVITFLLIILITSALQKEGVDSPKYLPGHSLFHITPFFRRRYDFLNWGFQATAQNVFQFNLLRNTVVVVSGESARQTFFTAKGLDLTEGFKILSGAIPMVKGVTSDLQTRRIALIHKRLSNVQRNAPLSSLIPSLLQDTRRMMEAWGSSGKLDPFDKVYELVFQLNIRSLSCTEISDDPKLVTRLKELYDILDNGTTPATVLVPWLPTPAMIKKLWATKEIYEIVVQAIKDRENSGVSRNDTLQMLLDSGDEKLVVVGFIMGLLIAGARATGTTASWLMTFLGGHPEWRSKAAAEMESLIATYSTSAANSPKKELSSPISSSPESSSTSTESLASLLSAIPLEAWEGETPILDALIRETTRVAQPHTAMRRNLGPELYINNKIIPTGAYVIYPFSDVHLDPELYPDPWKFDPGRKEVTHVPFAYIGWGGGNVFFAAKFSAESHFSFFLPTGKTTCLGTRLAKIELKLVTAMFVLGFKHHVIDRVGQPANPLPTPNWNDILLCRPPVGSFALKYEREPVSL</sequence>
<name>A0A409WAR6_9AGAR</name>
<keyword evidence="6 8" id="KW-0408">Iron</keyword>
<dbReference type="PRINTS" id="PR00465">
    <property type="entry name" value="EP450IV"/>
</dbReference>
<dbReference type="Pfam" id="PF00067">
    <property type="entry name" value="p450"/>
    <property type="match status" value="2"/>
</dbReference>
<dbReference type="GO" id="GO:0004497">
    <property type="term" value="F:monooxygenase activity"/>
    <property type="evidence" value="ECO:0007669"/>
    <property type="project" value="UniProtKB-KW"/>
</dbReference>